<proteinExistence type="predicted"/>
<reference evidence="2" key="1">
    <citation type="submission" date="2021-02" db="EMBL/GenBank/DDBJ databases">
        <authorList>
            <person name="Dougan E. K."/>
            <person name="Rhodes N."/>
            <person name="Thang M."/>
            <person name="Chan C."/>
        </authorList>
    </citation>
    <scope>NUCLEOTIDE SEQUENCE</scope>
</reference>
<evidence type="ECO:0000313" key="3">
    <source>
        <dbReference type="Proteomes" id="UP000601435"/>
    </source>
</evidence>
<keyword evidence="1" id="KW-0472">Membrane</keyword>
<dbReference type="Proteomes" id="UP000601435">
    <property type="component" value="Unassembled WGS sequence"/>
</dbReference>
<dbReference type="AlphaFoldDB" id="A0A812YDD0"/>
<sequence length="112" mass="11837">MARQPDEVPILCPDTDVEAASSEDCSRHQECRTLQSCDSPSPKVRRRAVLATVSLSALAVIFFVGIAVSGHPMHHRATNAERDLQAVGLDEFAAEASSGTELDSESDAAGTA</sequence>
<organism evidence="2 3">
    <name type="scientific">Symbiodinium necroappetens</name>
    <dbReference type="NCBI Taxonomy" id="1628268"/>
    <lineage>
        <taxon>Eukaryota</taxon>
        <taxon>Sar</taxon>
        <taxon>Alveolata</taxon>
        <taxon>Dinophyceae</taxon>
        <taxon>Suessiales</taxon>
        <taxon>Symbiodiniaceae</taxon>
        <taxon>Symbiodinium</taxon>
    </lineage>
</organism>
<evidence type="ECO:0000313" key="2">
    <source>
        <dbReference type="EMBL" id="CAE7766569.1"/>
    </source>
</evidence>
<comment type="caution">
    <text evidence="2">The sequence shown here is derived from an EMBL/GenBank/DDBJ whole genome shotgun (WGS) entry which is preliminary data.</text>
</comment>
<feature type="transmembrane region" description="Helical" evidence="1">
    <location>
        <begin position="48"/>
        <end position="68"/>
    </location>
</feature>
<evidence type="ECO:0000256" key="1">
    <source>
        <dbReference type="SAM" id="Phobius"/>
    </source>
</evidence>
<keyword evidence="1" id="KW-0812">Transmembrane</keyword>
<protein>
    <submittedName>
        <fullName evidence="2">Uncharacterized protein</fullName>
    </submittedName>
</protein>
<gene>
    <name evidence="2" type="ORF">SNEC2469_LOCUS22360</name>
</gene>
<keyword evidence="3" id="KW-1185">Reference proteome</keyword>
<feature type="non-terminal residue" evidence="2">
    <location>
        <position position="112"/>
    </location>
</feature>
<dbReference type="EMBL" id="CAJNJA010040495">
    <property type="protein sequence ID" value="CAE7766569.1"/>
    <property type="molecule type" value="Genomic_DNA"/>
</dbReference>
<keyword evidence="1" id="KW-1133">Transmembrane helix</keyword>
<accession>A0A812YDD0</accession>
<name>A0A812YDD0_9DINO</name>